<evidence type="ECO:0000256" key="3">
    <source>
        <dbReference type="ARBA" id="ARBA00023004"/>
    </source>
</evidence>
<dbReference type="Proteomes" id="UP000721415">
    <property type="component" value="Unassembled WGS sequence"/>
</dbReference>
<dbReference type="Gene3D" id="3.60.21.10">
    <property type="match status" value="1"/>
</dbReference>
<keyword evidence="7" id="KW-1185">Reference proteome</keyword>
<keyword evidence="2" id="KW-0378">Hydrolase</keyword>
<dbReference type="RefSeq" id="WP_197115862.1">
    <property type="nucleotide sequence ID" value="NZ_JACBXQ010000005.1"/>
</dbReference>
<organism evidence="6 7">
    <name type="scientific">Facklamia lactis</name>
    <dbReference type="NCBI Taxonomy" id="2749967"/>
    <lineage>
        <taxon>Bacteria</taxon>
        <taxon>Bacillati</taxon>
        <taxon>Bacillota</taxon>
        <taxon>Bacilli</taxon>
        <taxon>Lactobacillales</taxon>
        <taxon>Aerococcaceae</taxon>
        <taxon>Facklamia</taxon>
    </lineage>
</organism>
<evidence type="ECO:0000313" key="6">
    <source>
        <dbReference type="EMBL" id="MBG9986944.1"/>
    </source>
</evidence>
<dbReference type="InterPro" id="IPR004843">
    <property type="entry name" value="Calcineurin-like_PHP"/>
</dbReference>
<evidence type="ECO:0000313" key="7">
    <source>
        <dbReference type="Proteomes" id="UP000721415"/>
    </source>
</evidence>
<dbReference type="CDD" id="cd00838">
    <property type="entry name" value="MPP_superfamily"/>
    <property type="match status" value="1"/>
</dbReference>
<sequence>MKFSVIGDLHYSNNLLNVEEFEEIREFYFYHFMKWFFEDDADLFFSIGDLTNTGHPDEVTGIYKIIEDVREGKEFIHVWGNHDLYTQKKEEFQGQTQTKPYFSFAHEGIAFIVLDSTREQNMADWSGYLDDLQLTWLAGELKRYEEMTVVIFCHHPVYDTTMFSTQDKASIVEEVPIRDLIFQHKKEAFFINGHTHNDSITKIQNWNFIQIADVMDQPTVRHFDLTDGSMKITSSTLDEKYRQYGTWLGSRMQYFQLLYRGYQGLENRETIINF</sequence>
<keyword evidence="3" id="KW-0408">Iron</keyword>
<evidence type="ECO:0000256" key="2">
    <source>
        <dbReference type="ARBA" id="ARBA00022801"/>
    </source>
</evidence>
<proteinExistence type="inferred from homology"/>
<accession>A0ABS0LUG7</accession>
<name>A0ABS0LUG7_9LACT</name>
<feature type="domain" description="Calcineurin-like phosphoesterase" evidence="5">
    <location>
        <begin position="1"/>
        <end position="197"/>
    </location>
</feature>
<evidence type="ECO:0000259" key="5">
    <source>
        <dbReference type="Pfam" id="PF00149"/>
    </source>
</evidence>
<reference evidence="6 7" key="1">
    <citation type="submission" date="2020-07" db="EMBL/GenBank/DDBJ databases">
        <title>Facklamia lactis sp. nov., isolated from raw milk.</title>
        <authorList>
            <person name="Doll E.V."/>
            <person name="Huptas C."/>
            <person name="Staib L."/>
            <person name="Wenning M."/>
            <person name="Scherer S."/>
        </authorList>
    </citation>
    <scope>NUCLEOTIDE SEQUENCE [LARGE SCALE GENOMIC DNA]</scope>
    <source>
        <strain evidence="6 7">DSM 111018</strain>
    </source>
</reference>
<keyword evidence="1" id="KW-0479">Metal-binding</keyword>
<evidence type="ECO:0000256" key="4">
    <source>
        <dbReference type="ARBA" id="ARBA00025742"/>
    </source>
</evidence>
<gene>
    <name evidence="6" type="ORF">HZY91_08590</name>
</gene>
<dbReference type="PANTHER" id="PTHR42988:SF2">
    <property type="entry name" value="CYCLIC NUCLEOTIDE PHOSPHODIESTERASE CBUA0032-RELATED"/>
    <property type="match status" value="1"/>
</dbReference>
<evidence type="ECO:0000256" key="1">
    <source>
        <dbReference type="ARBA" id="ARBA00022723"/>
    </source>
</evidence>
<dbReference type="PANTHER" id="PTHR42988">
    <property type="entry name" value="PHOSPHOHYDROLASE"/>
    <property type="match status" value="1"/>
</dbReference>
<protein>
    <submittedName>
        <fullName evidence="6">Metallophosphoesterase</fullName>
    </submittedName>
</protein>
<dbReference type="InterPro" id="IPR042281">
    <property type="entry name" value="GpdQ_beta-strand"/>
</dbReference>
<dbReference type="SUPFAM" id="SSF56300">
    <property type="entry name" value="Metallo-dependent phosphatases"/>
    <property type="match status" value="1"/>
</dbReference>
<dbReference type="InterPro" id="IPR029052">
    <property type="entry name" value="Metallo-depent_PP-like"/>
</dbReference>
<dbReference type="Gene3D" id="3.30.750.180">
    <property type="entry name" value="GpdQ, beta-strand dimerisation domain"/>
    <property type="match status" value="1"/>
</dbReference>
<comment type="similarity">
    <text evidence="4">Belongs to the cyclic nucleotide phosphodiesterase class-III family.</text>
</comment>
<dbReference type="EMBL" id="JACBXQ010000005">
    <property type="protein sequence ID" value="MBG9986944.1"/>
    <property type="molecule type" value="Genomic_DNA"/>
</dbReference>
<comment type="caution">
    <text evidence="6">The sequence shown here is derived from an EMBL/GenBank/DDBJ whole genome shotgun (WGS) entry which is preliminary data.</text>
</comment>
<dbReference type="InterPro" id="IPR050884">
    <property type="entry name" value="CNP_phosphodiesterase-III"/>
</dbReference>
<dbReference type="Pfam" id="PF00149">
    <property type="entry name" value="Metallophos"/>
    <property type="match status" value="1"/>
</dbReference>